<gene>
    <name evidence="1" type="ORF">CK820_G0042449</name>
</gene>
<protein>
    <submittedName>
        <fullName evidence="1">AMN1 isoform 8</fullName>
    </submittedName>
</protein>
<evidence type="ECO:0000313" key="1">
    <source>
        <dbReference type="EMBL" id="PNI28670.1"/>
    </source>
</evidence>
<evidence type="ECO:0000313" key="2">
    <source>
        <dbReference type="Proteomes" id="UP000236370"/>
    </source>
</evidence>
<proteinExistence type="predicted"/>
<dbReference type="AlphaFoldDB" id="A0A2J8K0V8"/>
<reference evidence="1 2" key="1">
    <citation type="submission" date="2017-12" db="EMBL/GenBank/DDBJ databases">
        <title>High-resolution comparative analysis of great ape genomes.</title>
        <authorList>
            <person name="Pollen A."/>
            <person name="Hastie A."/>
            <person name="Hormozdiari F."/>
            <person name="Dougherty M."/>
            <person name="Liu R."/>
            <person name="Chaisson M."/>
            <person name="Hoppe E."/>
            <person name="Hill C."/>
            <person name="Pang A."/>
            <person name="Hillier L."/>
            <person name="Baker C."/>
            <person name="Armstrong J."/>
            <person name="Shendure J."/>
            <person name="Paten B."/>
            <person name="Wilson R."/>
            <person name="Chao H."/>
            <person name="Schneider V."/>
            <person name="Ventura M."/>
            <person name="Kronenberg Z."/>
            <person name="Murali S."/>
            <person name="Gordon D."/>
            <person name="Cantsilieris S."/>
            <person name="Munson K."/>
            <person name="Nelson B."/>
            <person name="Raja A."/>
            <person name="Underwood J."/>
            <person name="Diekhans M."/>
            <person name="Fiddes I."/>
            <person name="Haussler D."/>
            <person name="Eichler E."/>
        </authorList>
    </citation>
    <scope>NUCLEOTIDE SEQUENCE [LARGE SCALE GENOMIC DNA]</scope>
    <source>
        <strain evidence="1">Yerkes chimp pedigree #C0471</strain>
    </source>
</reference>
<feature type="non-terminal residue" evidence="1">
    <location>
        <position position="106"/>
    </location>
</feature>
<accession>A0A2J8K0V8</accession>
<dbReference type="EMBL" id="NBAG03000401">
    <property type="protein sequence ID" value="PNI28670.1"/>
    <property type="molecule type" value="Genomic_DNA"/>
</dbReference>
<comment type="caution">
    <text evidence="1">The sequence shown here is derived from an EMBL/GenBank/DDBJ whole genome shotgun (WGS) entry which is preliminary data.</text>
</comment>
<name>A0A2J8K0V8_PANTR</name>
<dbReference type="SUPFAM" id="SSF52047">
    <property type="entry name" value="RNI-like"/>
    <property type="match status" value="1"/>
</dbReference>
<dbReference type="Proteomes" id="UP000236370">
    <property type="component" value="Unassembled WGS sequence"/>
</dbReference>
<dbReference type="InterPro" id="IPR032675">
    <property type="entry name" value="LRR_dom_sf"/>
</dbReference>
<sequence length="106" mass="11786">MKNISRYLTDIKPLPPNIKDRLIKIMSMQGRITDSNISEGHAPLPRLEYSGAISAHCNLRCLDLVQTLDLRSCDISDAALLHLSNCRKLKKLNLNASKGNRVSVTS</sequence>
<organism evidence="1 2">
    <name type="scientific">Pan troglodytes</name>
    <name type="common">Chimpanzee</name>
    <dbReference type="NCBI Taxonomy" id="9598"/>
    <lineage>
        <taxon>Eukaryota</taxon>
        <taxon>Metazoa</taxon>
        <taxon>Chordata</taxon>
        <taxon>Craniata</taxon>
        <taxon>Vertebrata</taxon>
        <taxon>Euteleostomi</taxon>
        <taxon>Mammalia</taxon>
        <taxon>Eutheria</taxon>
        <taxon>Euarchontoglires</taxon>
        <taxon>Primates</taxon>
        <taxon>Haplorrhini</taxon>
        <taxon>Catarrhini</taxon>
        <taxon>Hominidae</taxon>
        <taxon>Pan</taxon>
    </lineage>
</organism>
<dbReference type="Gene3D" id="3.80.10.10">
    <property type="entry name" value="Ribonuclease Inhibitor"/>
    <property type="match status" value="1"/>
</dbReference>